<gene>
    <name evidence="2" type="ORF">FHS65_001935</name>
</gene>
<dbReference type="EMBL" id="JACIJB010000008">
    <property type="protein sequence ID" value="MBB5661176.1"/>
    <property type="molecule type" value="Genomic_DNA"/>
</dbReference>
<dbReference type="RefSeq" id="WP_123288392.1">
    <property type="nucleotide sequence ID" value="NZ_JACIJB010000008.1"/>
</dbReference>
<evidence type="ECO:0000313" key="3">
    <source>
        <dbReference type="Proteomes" id="UP000548978"/>
    </source>
</evidence>
<keyword evidence="3" id="KW-1185">Reference proteome</keyword>
<dbReference type="OrthoDB" id="1349101at2"/>
<accession>A0A7W9E7N7</accession>
<reference evidence="2 3" key="1">
    <citation type="submission" date="2020-08" db="EMBL/GenBank/DDBJ databases">
        <title>Genomic Encyclopedia of Type Strains, Phase IV (KMG-IV): sequencing the most valuable type-strain genomes for metagenomic binning, comparative biology and taxonomic classification.</title>
        <authorList>
            <person name="Goeker M."/>
        </authorList>
    </citation>
    <scope>NUCLEOTIDE SEQUENCE [LARGE SCALE GENOMIC DNA]</scope>
    <source>
        <strain evidence="2 3">DSM 24448</strain>
    </source>
</reference>
<name>A0A7W9E7N7_9CAUL</name>
<protein>
    <submittedName>
        <fullName evidence="2">Uncharacterized protein</fullName>
    </submittedName>
</protein>
<organism evidence="2 3">
    <name type="scientific">Brevundimonas halotolerans</name>
    <dbReference type="NCBI Taxonomy" id="69670"/>
    <lineage>
        <taxon>Bacteria</taxon>
        <taxon>Pseudomonadati</taxon>
        <taxon>Pseudomonadota</taxon>
        <taxon>Alphaproteobacteria</taxon>
        <taxon>Caulobacterales</taxon>
        <taxon>Caulobacteraceae</taxon>
        <taxon>Brevundimonas</taxon>
    </lineage>
</organism>
<dbReference type="Proteomes" id="UP000548978">
    <property type="component" value="Unassembled WGS sequence"/>
</dbReference>
<sequence>MNDDAENAQDMAALLQRLRRQTRLQGLAILGLGALLVAGFAVNTDPQRLTVSELAVVDENGVVRVRVGGALPDAIIDGRRIGRGGEKVAGVMLYDDTGQERGGYVTFSPSGNVGLTLDSRRSQSALFVADPEEGVALKLWNGDDAVEMRADGDGARFTAVQGSRVISQTPAVPLAAEVCGIYREALTEHGEAVRRECSARFSPESCEVCLAD</sequence>
<proteinExistence type="predicted"/>
<evidence type="ECO:0000256" key="1">
    <source>
        <dbReference type="SAM" id="Phobius"/>
    </source>
</evidence>
<dbReference type="AlphaFoldDB" id="A0A7W9E7N7"/>
<comment type="caution">
    <text evidence="2">The sequence shown here is derived from an EMBL/GenBank/DDBJ whole genome shotgun (WGS) entry which is preliminary data.</text>
</comment>
<keyword evidence="1" id="KW-1133">Transmembrane helix</keyword>
<keyword evidence="1" id="KW-0812">Transmembrane</keyword>
<keyword evidence="1" id="KW-0472">Membrane</keyword>
<evidence type="ECO:0000313" key="2">
    <source>
        <dbReference type="EMBL" id="MBB5661176.1"/>
    </source>
</evidence>
<feature type="transmembrane region" description="Helical" evidence="1">
    <location>
        <begin position="24"/>
        <end position="42"/>
    </location>
</feature>